<evidence type="ECO:0000313" key="2">
    <source>
        <dbReference type="Proteomes" id="UP000609121"/>
    </source>
</evidence>
<dbReference type="InterPro" id="IPR018666">
    <property type="entry name" value="DUF2125"/>
</dbReference>
<proteinExistence type="predicted"/>
<evidence type="ECO:0000313" key="1">
    <source>
        <dbReference type="EMBL" id="MBE3636584.1"/>
    </source>
</evidence>
<reference evidence="1" key="1">
    <citation type="submission" date="2020-09" db="EMBL/GenBank/DDBJ databases">
        <title>A novel bacterium of genus Mangrovicoccus, isolated from South China Sea.</title>
        <authorList>
            <person name="Huang H."/>
            <person name="Mo K."/>
            <person name="Hu Y."/>
        </authorList>
    </citation>
    <scope>NUCLEOTIDE SEQUENCE</scope>
    <source>
        <strain evidence="1">HB182678</strain>
    </source>
</reference>
<dbReference type="AlphaFoldDB" id="A0A8J7CST7"/>
<sequence>MKYLLAAILAAACAWGGYWVWGAHATEGAIRDWLEARAAEGWVANYDSVGTHGFPNRFDTTIAAPELADPETGLAWSAPFLQFLSLSYKPHQMIVVWPEEQVLATPLQTMTLAGSGLRASLAVDPLSRMALNRTTIEGQDLRLSSSLDWQATASAMQLAARRVEGGMPSYDIALSLSDVTPPAFLARLAERAGLDPGAMGVAEIEGTAAFDAAWDLDALEEARPQPRRIELRRARAGWGELELQARGTLDIAADGTPEGEMTIRATNWKAMLQVARASGALNSEMAGLIEGGLNLVARMSGGKDAIDVPLAFSGGRMTLGGVIPLGAAPRIVLR</sequence>
<comment type="caution">
    <text evidence="1">The sequence shown here is derived from an EMBL/GenBank/DDBJ whole genome shotgun (WGS) entry which is preliminary data.</text>
</comment>
<gene>
    <name evidence="1" type="ORF">ICN82_00020</name>
</gene>
<dbReference type="EMBL" id="JACVXA010000001">
    <property type="protein sequence ID" value="MBE3636584.1"/>
    <property type="molecule type" value="Genomic_DNA"/>
</dbReference>
<dbReference type="Proteomes" id="UP000609121">
    <property type="component" value="Unassembled WGS sequence"/>
</dbReference>
<protein>
    <submittedName>
        <fullName evidence="1">DUF2125 domain-containing protein</fullName>
    </submittedName>
</protein>
<dbReference type="Pfam" id="PF09898">
    <property type="entry name" value="DUF2125"/>
    <property type="match status" value="1"/>
</dbReference>
<accession>A0A8J7CST7</accession>
<organism evidence="1 2">
    <name type="scientific">Mangrovicoccus algicola</name>
    <dbReference type="NCBI Taxonomy" id="2771008"/>
    <lineage>
        <taxon>Bacteria</taxon>
        <taxon>Pseudomonadati</taxon>
        <taxon>Pseudomonadota</taxon>
        <taxon>Alphaproteobacteria</taxon>
        <taxon>Rhodobacterales</taxon>
        <taxon>Paracoccaceae</taxon>
        <taxon>Mangrovicoccus</taxon>
    </lineage>
</organism>
<name>A0A8J7CST7_9RHOB</name>
<keyword evidence="2" id="KW-1185">Reference proteome</keyword>
<dbReference type="RefSeq" id="WP_193178772.1">
    <property type="nucleotide sequence ID" value="NZ_JACVXA010000001.1"/>
</dbReference>